<proteinExistence type="predicted"/>
<sequence length="105" mass="12482">MNQRNIYFSKISKCGEFFSNHKSYNKHRKNCTQTLANTKSILNYAPEKVEDDQQMEVTQFQEKMIEIIFGTNMSFSQVEKPYFIELFTFFGVKETDILTQFLLLK</sequence>
<dbReference type="Proteomes" id="UP001470230">
    <property type="component" value="Unassembled WGS sequence"/>
</dbReference>
<name>A0ABR2IDL2_9EUKA</name>
<reference evidence="1 2" key="1">
    <citation type="submission" date="2024-04" db="EMBL/GenBank/DDBJ databases">
        <title>Tritrichomonas musculus Genome.</title>
        <authorList>
            <person name="Alves-Ferreira E."/>
            <person name="Grigg M."/>
            <person name="Lorenzi H."/>
            <person name="Galac M."/>
        </authorList>
    </citation>
    <scope>NUCLEOTIDE SEQUENCE [LARGE SCALE GENOMIC DNA]</scope>
    <source>
        <strain evidence="1 2">EAF2021</strain>
    </source>
</reference>
<evidence type="ECO:0008006" key="3">
    <source>
        <dbReference type="Google" id="ProtNLM"/>
    </source>
</evidence>
<accession>A0ABR2IDL2</accession>
<evidence type="ECO:0000313" key="2">
    <source>
        <dbReference type="Proteomes" id="UP001470230"/>
    </source>
</evidence>
<dbReference type="EMBL" id="JAPFFF010000018">
    <property type="protein sequence ID" value="KAK8861091.1"/>
    <property type="molecule type" value="Genomic_DNA"/>
</dbReference>
<evidence type="ECO:0000313" key="1">
    <source>
        <dbReference type="EMBL" id="KAK8861091.1"/>
    </source>
</evidence>
<protein>
    <recommendedName>
        <fullName evidence="3">C2H2-type domain-containing protein</fullName>
    </recommendedName>
</protein>
<gene>
    <name evidence="1" type="ORF">M9Y10_012786</name>
</gene>
<keyword evidence="2" id="KW-1185">Reference proteome</keyword>
<comment type="caution">
    <text evidence="1">The sequence shown here is derived from an EMBL/GenBank/DDBJ whole genome shotgun (WGS) entry which is preliminary data.</text>
</comment>
<organism evidence="1 2">
    <name type="scientific">Tritrichomonas musculus</name>
    <dbReference type="NCBI Taxonomy" id="1915356"/>
    <lineage>
        <taxon>Eukaryota</taxon>
        <taxon>Metamonada</taxon>
        <taxon>Parabasalia</taxon>
        <taxon>Tritrichomonadida</taxon>
        <taxon>Tritrichomonadidae</taxon>
        <taxon>Tritrichomonas</taxon>
    </lineage>
</organism>